<dbReference type="InterPro" id="IPR032710">
    <property type="entry name" value="NTF2-like_dom_sf"/>
</dbReference>
<dbReference type="Gene3D" id="3.10.450.50">
    <property type="match status" value="1"/>
</dbReference>
<dbReference type="Gene3D" id="1.10.10.10">
    <property type="entry name" value="Winged helix-like DNA-binding domain superfamily/Winged helix DNA-binding domain"/>
    <property type="match status" value="1"/>
</dbReference>
<keyword evidence="10" id="KW-1185">Reference proteome</keyword>
<proteinExistence type="inferred from homology"/>
<dbReference type="SUPFAM" id="SSF88946">
    <property type="entry name" value="Sigma2 domain of RNA polymerase sigma factors"/>
    <property type="match status" value="1"/>
</dbReference>
<dbReference type="InterPro" id="IPR052704">
    <property type="entry name" value="ECF_Sigma-70_Domain"/>
</dbReference>
<dbReference type="Pfam" id="PF04542">
    <property type="entry name" value="Sigma70_r2"/>
    <property type="match status" value="1"/>
</dbReference>
<keyword evidence="6" id="KW-0804">Transcription</keyword>
<dbReference type="Proteomes" id="UP000621454">
    <property type="component" value="Unassembled WGS sequence"/>
</dbReference>
<name>A0A916X0K9_9ACTN</name>
<evidence type="ECO:0000256" key="4">
    <source>
        <dbReference type="ARBA" id="ARBA00023082"/>
    </source>
</evidence>
<keyword evidence="3" id="KW-0805">Transcription regulation</keyword>
<dbReference type="InterPro" id="IPR013324">
    <property type="entry name" value="RNA_pol_sigma_r3/r4-like"/>
</dbReference>
<dbReference type="GO" id="GO:0016987">
    <property type="term" value="F:sigma factor activity"/>
    <property type="evidence" value="ECO:0007669"/>
    <property type="project" value="UniProtKB-KW"/>
</dbReference>
<accession>A0A916X0K9</accession>
<keyword evidence="9" id="KW-0240">DNA-directed RNA polymerase</keyword>
<dbReference type="Pfam" id="PF08281">
    <property type="entry name" value="Sigma70_r4_2"/>
    <property type="match status" value="1"/>
</dbReference>
<comment type="caution">
    <text evidence="9">The sequence shown here is derived from an EMBL/GenBank/DDBJ whole genome shotgun (WGS) entry which is preliminary data.</text>
</comment>
<comment type="subunit">
    <text evidence="2">Interacts transiently with the RNA polymerase catalytic core formed by RpoA, RpoB, RpoC and RpoZ (2 alpha, 1 beta, 1 beta' and 1 omega subunit) to form the RNA polymerase holoenzyme that can initiate transcription.</text>
</comment>
<evidence type="ECO:0000259" key="7">
    <source>
        <dbReference type="Pfam" id="PF04542"/>
    </source>
</evidence>
<dbReference type="InterPro" id="IPR013249">
    <property type="entry name" value="RNA_pol_sigma70_r4_t2"/>
</dbReference>
<evidence type="ECO:0000259" key="8">
    <source>
        <dbReference type="Pfam" id="PF08281"/>
    </source>
</evidence>
<keyword evidence="5" id="KW-0238">DNA-binding</keyword>
<dbReference type="InterPro" id="IPR014284">
    <property type="entry name" value="RNA_pol_sigma-70_dom"/>
</dbReference>
<dbReference type="EMBL" id="BMGC01000044">
    <property type="protein sequence ID" value="GGB45508.1"/>
    <property type="molecule type" value="Genomic_DNA"/>
</dbReference>
<dbReference type="Gene3D" id="1.10.1740.10">
    <property type="match status" value="1"/>
</dbReference>
<dbReference type="InterPro" id="IPR007627">
    <property type="entry name" value="RNA_pol_sigma70_r2"/>
</dbReference>
<keyword evidence="4" id="KW-0731">Sigma factor</keyword>
<reference evidence="9" key="2">
    <citation type="submission" date="2020-09" db="EMBL/GenBank/DDBJ databases">
        <authorList>
            <person name="Sun Q."/>
            <person name="Zhou Y."/>
        </authorList>
    </citation>
    <scope>NUCLEOTIDE SEQUENCE</scope>
    <source>
        <strain evidence="9">CGMCC 1.12827</strain>
    </source>
</reference>
<evidence type="ECO:0000313" key="10">
    <source>
        <dbReference type="Proteomes" id="UP000621454"/>
    </source>
</evidence>
<sequence length="284" mass="30488">MDTTAAFEGERDRLVSVASRILGDSSEAEDIIQQAWLRLDANTRSGERAPIDNVAAWLTTVVTRLCVDRLRARVPEPAEQTDAASAGDVDPADQTALAETVGTALSAVLDRLSPAERVAFVMHDSFGFEFATIAAALDVTPTAARKLASRARARVRQPGADDALADWEIVDAFMSAARDGDFERLLDLLAPEAVVDADADAISMGTPTHIQGRRAIAEFFNSAAKAALAVFVGDRPGSAWYQRGAAMVAFDFDITDTTISRITFRAEPQMLATVTRRDGALPHL</sequence>
<evidence type="ECO:0000256" key="2">
    <source>
        <dbReference type="ARBA" id="ARBA00011344"/>
    </source>
</evidence>
<dbReference type="GO" id="GO:0000428">
    <property type="term" value="C:DNA-directed RNA polymerase complex"/>
    <property type="evidence" value="ECO:0007669"/>
    <property type="project" value="UniProtKB-KW"/>
</dbReference>
<dbReference type="PANTHER" id="PTHR30173">
    <property type="entry name" value="SIGMA 19 FACTOR"/>
    <property type="match status" value="1"/>
</dbReference>
<evidence type="ECO:0000256" key="5">
    <source>
        <dbReference type="ARBA" id="ARBA00023125"/>
    </source>
</evidence>
<comment type="similarity">
    <text evidence="1">Belongs to the sigma-70 factor family. ECF subfamily.</text>
</comment>
<feature type="domain" description="RNA polymerase sigma factor 70 region 4 type 2" evidence="8">
    <location>
        <begin position="104"/>
        <end position="154"/>
    </location>
</feature>
<reference evidence="9" key="1">
    <citation type="journal article" date="2014" name="Int. J. Syst. Evol. Microbiol.">
        <title>Complete genome sequence of Corynebacterium casei LMG S-19264T (=DSM 44701T), isolated from a smear-ripened cheese.</title>
        <authorList>
            <consortium name="US DOE Joint Genome Institute (JGI-PGF)"/>
            <person name="Walter F."/>
            <person name="Albersmeier A."/>
            <person name="Kalinowski J."/>
            <person name="Ruckert C."/>
        </authorList>
    </citation>
    <scope>NUCLEOTIDE SEQUENCE</scope>
    <source>
        <strain evidence="9">CGMCC 1.12827</strain>
    </source>
</reference>
<evidence type="ECO:0000313" key="9">
    <source>
        <dbReference type="EMBL" id="GGB45508.1"/>
    </source>
</evidence>
<evidence type="ECO:0000256" key="3">
    <source>
        <dbReference type="ARBA" id="ARBA00023015"/>
    </source>
</evidence>
<feature type="domain" description="RNA polymerase sigma-70 region 2" evidence="7">
    <location>
        <begin position="9"/>
        <end position="73"/>
    </location>
</feature>
<dbReference type="GO" id="GO:0003677">
    <property type="term" value="F:DNA binding"/>
    <property type="evidence" value="ECO:0007669"/>
    <property type="project" value="UniProtKB-KW"/>
</dbReference>
<evidence type="ECO:0000256" key="6">
    <source>
        <dbReference type="ARBA" id="ARBA00023163"/>
    </source>
</evidence>
<dbReference type="NCBIfam" id="TIGR02937">
    <property type="entry name" value="sigma70-ECF"/>
    <property type="match status" value="1"/>
</dbReference>
<dbReference type="GO" id="GO:0006352">
    <property type="term" value="P:DNA-templated transcription initiation"/>
    <property type="evidence" value="ECO:0007669"/>
    <property type="project" value="InterPro"/>
</dbReference>
<evidence type="ECO:0000256" key="1">
    <source>
        <dbReference type="ARBA" id="ARBA00010641"/>
    </source>
</evidence>
<dbReference type="RefSeq" id="WP_188588478.1">
    <property type="nucleotide sequence ID" value="NZ_BMGC01000044.1"/>
</dbReference>
<dbReference type="AlphaFoldDB" id="A0A916X0K9"/>
<dbReference type="InterPro" id="IPR036388">
    <property type="entry name" value="WH-like_DNA-bd_sf"/>
</dbReference>
<dbReference type="InterPro" id="IPR013325">
    <property type="entry name" value="RNA_pol_sigma_r2"/>
</dbReference>
<organism evidence="9 10">
    <name type="scientific">Gordonia jinhuaensis</name>
    <dbReference type="NCBI Taxonomy" id="1517702"/>
    <lineage>
        <taxon>Bacteria</taxon>
        <taxon>Bacillati</taxon>
        <taxon>Actinomycetota</taxon>
        <taxon>Actinomycetes</taxon>
        <taxon>Mycobacteriales</taxon>
        <taxon>Gordoniaceae</taxon>
        <taxon>Gordonia</taxon>
    </lineage>
</organism>
<dbReference type="PANTHER" id="PTHR30173:SF43">
    <property type="entry name" value="ECF RNA POLYMERASE SIGMA FACTOR SIGI-RELATED"/>
    <property type="match status" value="1"/>
</dbReference>
<gene>
    <name evidence="9" type="ORF">GCM10011489_36170</name>
</gene>
<protein>
    <submittedName>
        <fullName evidence="9">DNA-directed RNA polymerase sigma-70 factor</fullName>
    </submittedName>
</protein>
<dbReference type="SUPFAM" id="SSF54427">
    <property type="entry name" value="NTF2-like"/>
    <property type="match status" value="1"/>
</dbReference>
<dbReference type="SUPFAM" id="SSF88659">
    <property type="entry name" value="Sigma3 and sigma4 domains of RNA polymerase sigma factors"/>
    <property type="match status" value="1"/>
</dbReference>